<dbReference type="AlphaFoldDB" id="A0A4R1QTH7"/>
<dbReference type="Proteomes" id="UP000295718">
    <property type="component" value="Unassembled WGS sequence"/>
</dbReference>
<dbReference type="EMBL" id="SLUO01000009">
    <property type="protein sequence ID" value="TCL57158.1"/>
    <property type="molecule type" value="Genomic_DNA"/>
</dbReference>
<accession>A0A4R1QTH7</accession>
<dbReference type="RefSeq" id="WP_031391838.1">
    <property type="nucleotide sequence ID" value="NZ_JPNB01000002.1"/>
</dbReference>
<keyword evidence="2" id="KW-1185">Reference proteome</keyword>
<evidence type="ECO:0000313" key="1">
    <source>
        <dbReference type="EMBL" id="TCL57158.1"/>
    </source>
</evidence>
<gene>
    <name evidence="1" type="ORF">EDD76_10920</name>
</gene>
<dbReference type="OrthoDB" id="1099791at2"/>
<dbReference type="Gene3D" id="1.10.3210.10">
    <property type="entry name" value="Hypothetical protein af1432"/>
    <property type="match status" value="1"/>
</dbReference>
<comment type="caution">
    <text evidence="1">The sequence shown here is derived from an EMBL/GenBank/DDBJ whole genome shotgun (WGS) entry which is preliminary data.</text>
</comment>
<dbReference type="STRING" id="1469948.GCA_000732725_03193"/>
<reference evidence="1 2" key="1">
    <citation type="submission" date="2019-03" db="EMBL/GenBank/DDBJ databases">
        <title>Genomic Encyclopedia of Type Strains, Phase IV (KMG-IV): sequencing the most valuable type-strain genomes for metagenomic binning, comparative biology and taxonomic classification.</title>
        <authorList>
            <person name="Goeker M."/>
        </authorList>
    </citation>
    <scope>NUCLEOTIDE SEQUENCE [LARGE SCALE GENOMIC DNA]</scope>
    <source>
        <strain evidence="1 2">DSM 100556</strain>
    </source>
</reference>
<protein>
    <recommendedName>
        <fullName evidence="3">Phosphohydrolase</fullName>
    </recommendedName>
</protein>
<name>A0A4R1QTH7_9FIRM</name>
<sequence length="180" mass="20617">MKDKMSTYSGLQFNPMEIEGKDVLIEDIGHALSLLCRGGGHLKYFYSVGQHSINCAKEAEARGWTKRVILTCLLHDASEAYISDIIRPVKKYLTNYLEIEEGIMDVIFEKFELQDLSEEEKRQVKEIDDQMLASELSELIAGGEEIEVSRLHAVPDLELRDFMDVEEEFIAIANRFLARK</sequence>
<dbReference type="SUPFAM" id="SSF109604">
    <property type="entry name" value="HD-domain/PDEase-like"/>
    <property type="match status" value="1"/>
</dbReference>
<evidence type="ECO:0000313" key="2">
    <source>
        <dbReference type="Proteomes" id="UP000295718"/>
    </source>
</evidence>
<evidence type="ECO:0008006" key="3">
    <source>
        <dbReference type="Google" id="ProtNLM"/>
    </source>
</evidence>
<organism evidence="1 2">
    <name type="scientific">Kineothrix alysoides</name>
    <dbReference type="NCBI Taxonomy" id="1469948"/>
    <lineage>
        <taxon>Bacteria</taxon>
        <taxon>Bacillati</taxon>
        <taxon>Bacillota</taxon>
        <taxon>Clostridia</taxon>
        <taxon>Lachnospirales</taxon>
        <taxon>Lachnospiraceae</taxon>
        <taxon>Kineothrix</taxon>
    </lineage>
</organism>
<proteinExistence type="predicted"/>